<dbReference type="EMBL" id="HM627792">
    <property type="protein sequence ID" value="ADZ32113.1"/>
    <property type="molecule type" value="Genomic_DNA"/>
</dbReference>
<dbReference type="EMBL" id="HM627847">
    <property type="protein sequence ID" value="ADZ32350.1"/>
    <property type="molecule type" value="Genomic_DNA"/>
</dbReference>
<evidence type="ECO:0000313" key="14">
    <source>
        <dbReference type="EMBL" id="ADZ32113.1"/>
    </source>
</evidence>
<dbReference type="EMBL" id="HM627783">
    <property type="protein sequence ID" value="ADZ32041.1"/>
    <property type="molecule type" value="Genomic_DNA"/>
</dbReference>
<evidence type="ECO:0000313" key="19">
    <source>
        <dbReference type="EMBL" id="ADZ32153.1"/>
    </source>
</evidence>
<dbReference type="EMBL" id="HM627789">
    <property type="protein sequence ID" value="ADZ32089.1"/>
    <property type="molecule type" value="Genomic_DNA"/>
</dbReference>
<dbReference type="EMBL" id="HM627805">
    <property type="protein sequence ID" value="ADZ32210.1"/>
    <property type="molecule type" value="Genomic_DNA"/>
</dbReference>
<dbReference type="EMBL" id="HM627796">
    <property type="protein sequence ID" value="ADZ32145.1"/>
    <property type="molecule type" value="Genomic_DNA"/>
</dbReference>
<evidence type="ECO:0000313" key="40">
    <source>
        <dbReference type="EMBL" id="ADZ32350.1"/>
    </source>
</evidence>
<dbReference type="EMBL" id="HM627836">
    <property type="protein sequence ID" value="ADZ32262.1"/>
    <property type="molecule type" value="Genomic_DNA"/>
</dbReference>
<dbReference type="EMBL" id="HM627794">
    <property type="protein sequence ID" value="ADZ32129.1"/>
    <property type="molecule type" value="Genomic_DNA"/>
</dbReference>
<dbReference type="EMBL" id="HM627795">
    <property type="protein sequence ID" value="ADZ32137.1"/>
    <property type="molecule type" value="Genomic_DNA"/>
</dbReference>
<evidence type="ECO:0000313" key="6">
    <source>
        <dbReference type="EMBL" id="ADZ32049.1"/>
    </source>
</evidence>
<evidence type="ECO:0000313" key="25">
    <source>
        <dbReference type="EMBL" id="ADZ32202.1"/>
    </source>
</evidence>
<dbReference type="AlphaFoldDB" id="Q52V89"/>
<evidence type="ECO:0000313" key="1">
    <source>
        <dbReference type="EMBL" id="AAW67025.1"/>
    </source>
</evidence>
<dbReference type="EMBL" id="HM627803">
    <property type="protein sequence ID" value="ADZ32194.1"/>
    <property type="molecule type" value="Genomic_DNA"/>
</dbReference>
<evidence type="ECO:0000313" key="18">
    <source>
        <dbReference type="EMBL" id="ADZ32145.1"/>
    </source>
</evidence>
<evidence type="ECO:0000313" key="26">
    <source>
        <dbReference type="EMBL" id="ADZ32210.1"/>
    </source>
</evidence>
<dbReference type="EMBL" id="MH286884">
    <property type="protein sequence ID" value="QBM09721.1"/>
    <property type="molecule type" value="Genomic_DNA"/>
</dbReference>
<dbReference type="EMBL" id="MH286886">
    <property type="protein sequence ID" value="QBM09813.1"/>
    <property type="molecule type" value="Genomic_DNA"/>
</dbReference>
<dbReference type="EMBL" id="HM627837">
    <property type="protein sequence ID" value="ADZ32270.1"/>
    <property type="molecule type" value="Genomic_DNA"/>
</dbReference>
<name>Q52V89_PHYIN</name>
<dbReference type="EMBL" id="HM627785">
    <property type="protein sequence ID" value="ADZ32057.1"/>
    <property type="molecule type" value="Genomic_DNA"/>
</dbReference>
<dbReference type="EMBL" id="AY898627">
    <property type="protein sequence ID" value="AAW67025.1"/>
    <property type="molecule type" value="Genomic_DNA"/>
</dbReference>
<evidence type="ECO:0000313" key="8">
    <source>
        <dbReference type="EMBL" id="ADZ32065.1"/>
    </source>
</evidence>
<dbReference type="EMBL" id="HM627790">
    <property type="protein sequence ID" value="ADZ32097.1"/>
    <property type="molecule type" value="Genomic_DNA"/>
</dbReference>
<dbReference type="EMBL" id="HM627802">
    <property type="protein sequence ID" value="ADZ32186.1"/>
    <property type="molecule type" value="Genomic_DNA"/>
</dbReference>
<dbReference type="EMBL" id="HM627799">
    <property type="protein sequence ID" value="ADZ32169.1"/>
    <property type="molecule type" value="Genomic_DNA"/>
</dbReference>
<dbReference type="EMBL" id="HM627784">
    <property type="protein sequence ID" value="ADZ32049.1"/>
    <property type="molecule type" value="Genomic_DNA"/>
</dbReference>
<evidence type="ECO:0000313" key="31">
    <source>
        <dbReference type="EMBL" id="ADZ32278.1"/>
    </source>
</evidence>
<evidence type="ECO:0000313" key="15">
    <source>
        <dbReference type="EMBL" id="ADZ32121.1"/>
    </source>
</evidence>
<evidence type="ECO:0000313" key="10">
    <source>
        <dbReference type="EMBL" id="ADZ32081.1"/>
    </source>
</evidence>
<dbReference type="EMBL" id="HM627788">
    <property type="protein sequence ID" value="ADZ32081.1"/>
    <property type="molecule type" value="Genomic_DNA"/>
</dbReference>
<evidence type="ECO:0000313" key="35">
    <source>
        <dbReference type="EMBL" id="ADZ32310.1"/>
    </source>
</evidence>
<dbReference type="EMBL" id="HM627842">
    <property type="protein sequence ID" value="ADZ32310.1"/>
    <property type="molecule type" value="Genomic_DNA"/>
</dbReference>
<dbReference type="EMBL" id="HM627845">
    <property type="protein sequence ID" value="ADZ32334.1"/>
    <property type="molecule type" value="Genomic_DNA"/>
</dbReference>
<reference evidence="41" key="3">
    <citation type="submission" date="2018-05" db="EMBL/GenBank/DDBJ databases">
        <title>Complete mitochondrial genome sequences of Phytophthora infestans isolates from South Korea.</title>
        <authorList>
            <person name="Cho K.-S."/>
            <person name="Choi J.-G."/>
            <person name="Cho J.-H."/>
            <person name="Im J.-S."/>
            <person name="Park Y.-E."/>
            <person name="Jang D.-C."/>
            <person name="Jin Y.-I."/>
            <person name="Hong S.-Y."/>
            <person name="Nam J.-H."/>
        </authorList>
    </citation>
    <scope>NUCLEOTIDE SEQUENCE</scope>
</reference>
<dbReference type="EMBL" id="HM627797">
    <property type="protein sequence ID" value="ADZ32153.1"/>
    <property type="molecule type" value="Genomic_DNA"/>
</dbReference>
<evidence type="ECO:0000313" key="16">
    <source>
        <dbReference type="EMBL" id="ADZ32129.1"/>
    </source>
</evidence>
<evidence type="ECO:0000313" key="41">
    <source>
        <dbReference type="EMBL" id="QBM09721.1"/>
    </source>
</evidence>
<evidence type="ECO:0000313" key="24">
    <source>
        <dbReference type="EMBL" id="ADZ32194.1"/>
    </source>
</evidence>
<evidence type="ECO:0000313" key="38">
    <source>
        <dbReference type="EMBL" id="ADZ32334.1"/>
    </source>
</evidence>
<evidence type="ECO:0000313" key="9">
    <source>
        <dbReference type="EMBL" id="ADZ32073.1"/>
    </source>
</evidence>
<sequence>MEFQLQEWYYNHLLLILENNLGMQWRINYYIQLDIGFHG</sequence>
<evidence type="ECO:0000313" key="36">
    <source>
        <dbReference type="EMBL" id="ADZ32318.1"/>
    </source>
</evidence>
<dbReference type="EMBL" id="HM627840">
    <property type="protein sequence ID" value="ADZ32294.1"/>
    <property type="molecule type" value="Genomic_DNA"/>
</dbReference>
<evidence type="ECO:0000313" key="7">
    <source>
        <dbReference type="EMBL" id="ADZ32057.1"/>
    </source>
</evidence>
<dbReference type="EMBL" id="HM627791">
    <property type="protein sequence ID" value="ADZ32105.1"/>
    <property type="molecule type" value="Genomic_DNA"/>
</dbReference>
<dbReference type="EMBL" id="HM627801">
    <property type="protein sequence ID" value="ADZ32178.1"/>
    <property type="molecule type" value="Genomic_DNA"/>
</dbReference>
<evidence type="ECO:0000313" key="3">
    <source>
        <dbReference type="EMBL" id="ADZ32025.1"/>
    </source>
</evidence>
<dbReference type="EMBL" id="HM627793">
    <property type="protein sequence ID" value="ADZ32121.1"/>
    <property type="molecule type" value="Genomic_DNA"/>
</dbReference>
<dbReference type="EMBL" id="HM627787">
    <property type="protein sequence ID" value="ADZ32073.1"/>
    <property type="molecule type" value="Genomic_DNA"/>
</dbReference>
<protein>
    <submittedName>
        <fullName evidence="2">ORF39</fullName>
    </submittedName>
</protein>
<dbReference type="EMBL" id="HM627839">
    <property type="protein sequence ID" value="ADZ32286.1"/>
    <property type="molecule type" value="Genomic_DNA"/>
</dbReference>
<dbReference type="EMBL" id="HM627798">
    <property type="protein sequence ID" value="ADZ32161.1"/>
    <property type="molecule type" value="Genomic_DNA"/>
</dbReference>
<evidence type="ECO:0000313" key="22">
    <source>
        <dbReference type="EMBL" id="ADZ32178.1"/>
    </source>
</evidence>
<evidence type="ECO:0000313" key="32">
    <source>
        <dbReference type="EMBL" id="ADZ32286.1"/>
    </source>
</evidence>
<proteinExistence type="predicted"/>
<evidence type="ECO:0000313" key="17">
    <source>
        <dbReference type="EMBL" id="ADZ32137.1"/>
    </source>
</evidence>
<evidence type="ECO:0000313" key="4">
    <source>
        <dbReference type="EMBL" id="ADZ32033.1"/>
    </source>
</evidence>
<dbReference type="EMBL" id="HM627781">
    <property type="protein sequence ID" value="ADZ32025.1"/>
    <property type="molecule type" value="Genomic_DNA"/>
</dbReference>
<reference evidence="3" key="2">
    <citation type="submission" date="2010-07" db="EMBL/GenBank/DDBJ databases">
        <title>Study of mitochondrial genome differences in a world population of Phytophthora infestans.</title>
        <authorList>
            <person name="Coffey M.D."/>
            <person name="Zhang Y.H."/>
            <person name="Martin F.N."/>
        </authorList>
    </citation>
    <scope>NUCLEOTIDE SEQUENCE</scope>
    <source>
        <strain evidence="33">P10109</strain>
        <strain evidence="3">P10110</strain>
        <strain evidence="12">P10122</strain>
        <strain evidence="14">P10250</strain>
        <strain evidence="13">P10257</strain>
        <strain evidence="31">P10258</strain>
        <strain evidence="28">P10353</strain>
        <strain evidence="32">P10354</strain>
        <strain evidence="38">P11632</strain>
        <strain evidence="26">P11633</strain>
        <strain evidence="6">P12017</strain>
        <strain evidence="5">P12021</strain>
        <strain evidence="18">P12030</strain>
        <strain evidence="7">P12043</strain>
        <strain evidence="4">P12053</strain>
        <strain evidence="29">P12094</strain>
        <strain evidence="9">P12102</strain>
        <strain evidence="34">P12202</strain>
        <strain evidence="35">P12203</strain>
        <strain evidence="37">P12208</strain>
        <strain evidence="36">P12210</strain>
        <strain evidence="24">P13198</strain>
        <strain evidence="21">P13346</strain>
        <strain evidence="23">P13626</strain>
        <strain evidence="22">P13873</strain>
        <strain evidence="15">P1415</strain>
        <strain evidence="27">P15101</strain>
        <strain evidence="30">P15149</strain>
        <strain evidence="19">P1844</strain>
        <strain evidence="40">P6155</strain>
        <strain evidence="17">P6167</strain>
        <strain evidence="10">P6576</strain>
        <strain evidence="16">P6750</strain>
        <strain evidence="20">P6752</strain>
        <strain evidence="8">P7629</strain>
        <strain evidence="39">P9175</strain>
        <strain evidence="25">P9464</strain>
        <strain evidence="11">P9989</strain>
    </source>
</reference>
<evidence type="ECO:0000313" key="23">
    <source>
        <dbReference type="EMBL" id="ADZ32186.1"/>
    </source>
</evidence>
<evidence type="ECO:0000313" key="30">
    <source>
        <dbReference type="EMBL" id="ADZ32270.1"/>
    </source>
</evidence>
<evidence type="ECO:0000313" key="20">
    <source>
        <dbReference type="EMBL" id="ADZ32161.1"/>
    </source>
</evidence>
<dbReference type="EMBL" id="HM627782">
    <property type="protein sequence ID" value="ADZ32033.1"/>
    <property type="molecule type" value="Genomic_DNA"/>
</dbReference>
<reference evidence="2" key="1">
    <citation type="journal article" date="2006" name="Curr. Genet.">
        <title>Mitochondrial genome sequences and molecular evolution of the Irish potato famine pathogen, Phytophthora infestans.</title>
        <authorList>
            <person name="Avila-Adame C."/>
            <person name="Gomez-Alpizar L."/>
            <person name="Zismann V."/>
            <person name="Jones K.M."/>
            <person name="Buell C.R."/>
            <person name="Ristaino J.B."/>
        </authorList>
    </citation>
    <scope>NUCLEOTIDE SEQUENCE</scope>
    <source>
        <strain evidence="1">15/99</strain>
        <strain evidence="2">94-52</strain>
    </source>
</reference>
<dbReference type="EMBL" id="HM627786">
    <property type="protein sequence ID" value="ADZ32065.1"/>
    <property type="molecule type" value="Genomic_DNA"/>
</dbReference>
<evidence type="ECO:0000313" key="13">
    <source>
        <dbReference type="EMBL" id="ADZ32105.1"/>
    </source>
</evidence>
<organism evidence="2">
    <name type="scientific">Phytophthora infestans</name>
    <name type="common">Potato late blight agent</name>
    <name type="synonym">Botrytis infestans</name>
    <dbReference type="NCBI Taxonomy" id="4787"/>
    <lineage>
        <taxon>Eukaryota</taxon>
        <taxon>Sar</taxon>
        <taxon>Stramenopiles</taxon>
        <taxon>Oomycota</taxon>
        <taxon>Peronosporomycetes</taxon>
        <taxon>Peronosporales</taxon>
        <taxon>Peronosporaceae</taxon>
        <taxon>Phytophthora</taxon>
    </lineage>
</organism>
<evidence type="ECO:0000313" key="21">
    <source>
        <dbReference type="EMBL" id="ADZ32169.1"/>
    </source>
</evidence>
<dbReference type="EMBL" id="MH286885">
    <property type="protein sequence ID" value="QBM09767.1"/>
    <property type="molecule type" value="Genomic_DNA"/>
</dbReference>
<evidence type="ECO:0000313" key="34">
    <source>
        <dbReference type="EMBL" id="ADZ32302.1"/>
    </source>
</evidence>
<geneLocation type="mitochondrion" evidence="2"/>
<evidence type="ECO:0000313" key="39">
    <source>
        <dbReference type="EMBL" id="ADZ32342.1"/>
    </source>
</evidence>
<dbReference type="EMBL" id="HM627804">
    <property type="protein sequence ID" value="ADZ32202.1"/>
    <property type="molecule type" value="Genomic_DNA"/>
</dbReference>
<accession>Q52V89</accession>
<keyword evidence="2" id="KW-0496">Mitochondrion</keyword>
<evidence type="ECO:0000313" key="29">
    <source>
        <dbReference type="EMBL" id="ADZ32262.1"/>
    </source>
</evidence>
<gene>
    <name evidence="2" type="primary">orf39</name>
</gene>
<evidence type="ECO:0000313" key="12">
    <source>
        <dbReference type="EMBL" id="ADZ32097.1"/>
    </source>
</evidence>
<dbReference type="EMBL" id="MH286887">
    <property type="protein sequence ID" value="QBM09859.1"/>
    <property type="molecule type" value="Genomic_DNA"/>
</dbReference>
<evidence type="ECO:0000313" key="27">
    <source>
        <dbReference type="EMBL" id="ADZ32218.1"/>
    </source>
</evidence>
<dbReference type="EMBL" id="HM627841">
    <property type="protein sequence ID" value="ADZ32302.1"/>
    <property type="molecule type" value="Genomic_DNA"/>
</dbReference>
<evidence type="ECO:0000313" key="28">
    <source>
        <dbReference type="EMBL" id="ADZ32254.1"/>
    </source>
</evidence>
<dbReference type="EMBL" id="HM627838">
    <property type="protein sequence ID" value="ADZ32278.1"/>
    <property type="molecule type" value="Genomic_DNA"/>
</dbReference>
<evidence type="ECO:0000313" key="2">
    <source>
        <dbReference type="EMBL" id="AAW67072.1"/>
    </source>
</evidence>
<evidence type="ECO:0000313" key="5">
    <source>
        <dbReference type="EMBL" id="ADZ32041.1"/>
    </source>
</evidence>
<evidence type="ECO:0000313" key="33">
    <source>
        <dbReference type="EMBL" id="ADZ32294.1"/>
    </source>
</evidence>
<dbReference type="EMBL" id="AY898628">
    <property type="protein sequence ID" value="AAW67072.1"/>
    <property type="molecule type" value="Genomic_DNA"/>
</dbReference>
<evidence type="ECO:0000313" key="37">
    <source>
        <dbReference type="EMBL" id="ADZ32326.1"/>
    </source>
</evidence>
<dbReference type="EMBL" id="HM627844">
    <property type="protein sequence ID" value="ADZ32326.1"/>
    <property type="molecule type" value="Genomic_DNA"/>
</dbReference>
<evidence type="ECO:0000313" key="11">
    <source>
        <dbReference type="EMBL" id="ADZ32089.1"/>
    </source>
</evidence>
<dbReference type="EMBL" id="HM627806">
    <property type="protein sequence ID" value="ADZ32218.1"/>
    <property type="molecule type" value="Genomic_DNA"/>
</dbReference>
<dbReference type="EMBL" id="HM627843">
    <property type="protein sequence ID" value="ADZ32318.1"/>
    <property type="molecule type" value="Genomic_DNA"/>
</dbReference>
<dbReference type="EMBL" id="HM627846">
    <property type="protein sequence ID" value="ADZ32342.1"/>
    <property type="molecule type" value="Genomic_DNA"/>
</dbReference>
<dbReference type="EMBL" id="HM627835">
    <property type="protein sequence ID" value="ADZ32254.1"/>
    <property type="molecule type" value="Genomic_DNA"/>
</dbReference>